<keyword evidence="2" id="KW-0489">Methyltransferase</keyword>
<dbReference type="Proteomes" id="UP000230859">
    <property type="component" value="Unassembled WGS sequence"/>
</dbReference>
<name>A0A2H0LP25_9BACT</name>
<dbReference type="InterPro" id="IPR029063">
    <property type="entry name" value="SAM-dependent_MTases_sf"/>
</dbReference>
<protein>
    <submittedName>
        <fullName evidence="2">SAM-dependent methyltransferase</fullName>
    </submittedName>
</protein>
<dbReference type="PANTHER" id="PTHR12843:SF5">
    <property type="entry name" value="EEF1A LYSINE METHYLTRANSFERASE 2"/>
    <property type="match status" value="1"/>
</dbReference>
<dbReference type="AlphaFoldDB" id="A0A2H0LP25"/>
<dbReference type="CDD" id="cd02440">
    <property type="entry name" value="AdoMet_MTases"/>
    <property type="match status" value="1"/>
</dbReference>
<sequence length="205" mass="23250">MNQKNHWEKVYQNKRPDEVSWYQSRPDLSLALIANLSLPQDAKIIDIGGGASTLVDHLLDEGFLGVSVLDISGRALTVAKERLGKRAAEVTWLAGDITSMKLPDRAYDLWHDRAVFHFLTRAEDRKKYIQNLNRSLKPDGTVIIATFSLKGPERCSGLNVVRYSPEALQAELGESFQLIKHLEEIHQTPFGTRQAFVYCVFKRIK</sequence>
<evidence type="ECO:0000259" key="1">
    <source>
        <dbReference type="Pfam" id="PF08241"/>
    </source>
</evidence>
<dbReference type="InterPro" id="IPR013216">
    <property type="entry name" value="Methyltransf_11"/>
</dbReference>
<gene>
    <name evidence="2" type="ORF">COV74_06045</name>
</gene>
<reference evidence="2 3" key="1">
    <citation type="submission" date="2017-09" db="EMBL/GenBank/DDBJ databases">
        <title>Depth-based differentiation of microbial function through sediment-hosted aquifers and enrichment of novel symbionts in the deep terrestrial subsurface.</title>
        <authorList>
            <person name="Probst A.J."/>
            <person name="Ladd B."/>
            <person name="Jarett J.K."/>
            <person name="Geller-Mcgrath D.E."/>
            <person name="Sieber C.M."/>
            <person name="Emerson J.B."/>
            <person name="Anantharaman K."/>
            <person name="Thomas B.C."/>
            <person name="Malmstrom R."/>
            <person name="Stieglmeier M."/>
            <person name="Klingl A."/>
            <person name="Woyke T."/>
            <person name="Ryan C.M."/>
            <person name="Banfield J.F."/>
        </authorList>
    </citation>
    <scope>NUCLEOTIDE SEQUENCE [LARGE SCALE GENOMIC DNA]</scope>
    <source>
        <strain evidence="2">CG11_big_fil_rev_8_21_14_0_20_45_26</strain>
    </source>
</reference>
<evidence type="ECO:0000313" key="2">
    <source>
        <dbReference type="EMBL" id="PIQ86118.1"/>
    </source>
</evidence>
<organism evidence="2 3">
    <name type="scientific">Candidatus Abzuiibacterium crystallinum</name>
    <dbReference type="NCBI Taxonomy" id="1974748"/>
    <lineage>
        <taxon>Bacteria</taxon>
        <taxon>Pseudomonadati</taxon>
        <taxon>Candidatus Omnitrophota</taxon>
        <taxon>Candidatus Abzuiibacterium</taxon>
    </lineage>
</organism>
<dbReference type="PANTHER" id="PTHR12843">
    <property type="entry name" value="PROTEIN-LYSINE N-METHYLTRANSFERASE METTL10"/>
    <property type="match status" value="1"/>
</dbReference>
<proteinExistence type="predicted"/>
<dbReference type="GO" id="GO:0032259">
    <property type="term" value="P:methylation"/>
    <property type="evidence" value="ECO:0007669"/>
    <property type="project" value="UniProtKB-KW"/>
</dbReference>
<dbReference type="SUPFAM" id="SSF53335">
    <property type="entry name" value="S-adenosyl-L-methionine-dependent methyltransferases"/>
    <property type="match status" value="1"/>
</dbReference>
<accession>A0A2H0LP25</accession>
<feature type="domain" description="Methyltransferase type 11" evidence="1">
    <location>
        <begin position="46"/>
        <end position="144"/>
    </location>
</feature>
<evidence type="ECO:0000313" key="3">
    <source>
        <dbReference type="Proteomes" id="UP000230859"/>
    </source>
</evidence>
<comment type="caution">
    <text evidence="2">The sequence shown here is derived from an EMBL/GenBank/DDBJ whole genome shotgun (WGS) entry which is preliminary data.</text>
</comment>
<dbReference type="Pfam" id="PF08241">
    <property type="entry name" value="Methyltransf_11"/>
    <property type="match status" value="1"/>
</dbReference>
<dbReference type="EMBL" id="PCVY01000050">
    <property type="protein sequence ID" value="PIQ86118.1"/>
    <property type="molecule type" value="Genomic_DNA"/>
</dbReference>
<keyword evidence="2" id="KW-0808">Transferase</keyword>
<dbReference type="Gene3D" id="3.40.50.150">
    <property type="entry name" value="Vaccinia Virus protein VP39"/>
    <property type="match status" value="1"/>
</dbReference>
<dbReference type="GO" id="GO:0008757">
    <property type="term" value="F:S-adenosylmethionine-dependent methyltransferase activity"/>
    <property type="evidence" value="ECO:0007669"/>
    <property type="project" value="InterPro"/>
</dbReference>